<reference evidence="6" key="1">
    <citation type="submission" date="2021-10" db="EMBL/GenBank/DDBJ databases">
        <title>Novel species in genus Arthrobacter.</title>
        <authorList>
            <person name="Liu Y."/>
        </authorList>
    </citation>
    <scope>NUCLEOTIDE SEQUENCE</scope>
    <source>
        <strain evidence="6">Zg-Y453</strain>
    </source>
</reference>
<dbReference type="InterPro" id="IPR050309">
    <property type="entry name" value="Type-B_Carboxylest/Lipase"/>
</dbReference>
<keyword evidence="2 4" id="KW-0378">Hydrolase</keyword>
<feature type="domain" description="Carboxylesterase type B" evidence="5">
    <location>
        <begin position="10"/>
        <end position="478"/>
    </location>
</feature>
<dbReference type="SUPFAM" id="SSF53474">
    <property type="entry name" value="alpha/beta-Hydrolases"/>
    <property type="match status" value="1"/>
</dbReference>
<organism evidence="6 7">
    <name type="scientific">Arthrobacter caoxuetaonis</name>
    <dbReference type="NCBI Taxonomy" id="2886935"/>
    <lineage>
        <taxon>Bacteria</taxon>
        <taxon>Bacillati</taxon>
        <taxon>Actinomycetota</taxon>
        <taxon>Actinomycetes</taxon>
        <taxon>Micrococcales</taxon>
        <taxon>Micrococcaceae</taxon>
        <taxon>Arthrobacter</taxon>
    </lineage>
</organism>
<feature type="active site" description="Charge relay system" evidence="3">
    <location>
        <position position="417"/>
    </location>
</feature>
<comment type="caution">
    <text evidence="6">The sequence shown here is derived from an EMBL/GenBank/DDBJ whole genome shotgun (WGS) entry which is preliminary data.</text>
</comment>
<gene>
    <name evidence="6" type="ORF">LJ757_14010</name>
</gene>
<evidence type="ECO:0000259" key="5">
    <source>
        <dbReference type="Pfam" id="PF00135"/>
    </source>
</evidence>
<accession>A0A9X1MF22</accession>
<dbReference type="PROSITE" id="PS00122">
    <property type="entry name" value="CARBOXYLESTERASE_B_1"/>
    <property type="match status" value="1"/>
</dbReference>
<protein>
    <recommendedName>
        <fullName evidence="4">Carboxylic ester hydrolase</fullName>
        <ecNumber evidence="4">3.1.1.-</ecNumber>
    </recommendedName>
</protein>
<dbReference type="InterPro" id="IPR002018">
    <property type="entry name" value="CarbesteraseB"/>
</dbReference>
<dbReference type="EMBL" id="JAJFZV010000015">
    <property type="protein sequence ID" value="MCC3298908.1"/>
    <property type="molecule type" value="Genomic_DNA"/>
</dbReference>
<dbReference type="PANTHER" id="PTHR11559">
    <property type="entry name" value="CARBOXYLESTERASE"/>
    <property type="match status" value="1"/>
</dbReference>
<dbReference type="InterPro" id="IPR000997">
    <property type="entry name" value="Cholinesterase"/>
</dbReference>
<evidence type="ECO:0000256" key="3">
    <source>
        <dbReference type="PIRSR" id="PIRSR600997-1"/>
    </source>
</evidence>
<keyword evidence="7" id="KW-1185">Reference proteome</keyword>
<sequence>MSTATAEADLTVQTAEGPVRGKTAGGTRTWRGIPYAAPPIGELRLRLPRPPAPWRDVLDATDFGPWAPQRTRRLLGGASPGTPRSENCLTINVTAPMQPSGDPLPVLVFFHGGAFTSGSGAMGIADGSGLSAGGNVVLVSMNYRLGALGFMDFRPYSTPERTFDVNVGLADQIAALEWVRRNIAAFGGDPGNVTIFGESAGAMSALTLMCIPSAAGLFHRAFLQSPAPSSAYGPELASGFASELLGLLGVGSGGAAEALAEIPANALVDAATQLSKKIIPDAYPGALSFAPVVDGSFLPLHPIDAFEQGRAAAVPMVIGTMENEGTLFEKLDDVLPTNQARIEKMFELTAPGLRDQVIAGYRGYPHKKQAVEIGGDAVFWHPSIQVAQAHAEHAATWSYRFDYAPRTARVAGLGATHGLDLAAVFGTYDSGPGKNLVRLGNKRTAANVAHRFQSALLRFARTGAPGPMWPKYDQTSRRTKIFDRYDRIELDPRASRRKAWDGYRGWR</sequence>
<evidence type="ECO:0000313" key="6">
    <source>
        <dbReference type="EMBL" id="MCC3298908.1"/>
    </source>
</evidence>
<proteinExistence type="inferred from homology"/>
<evidence type="ECO:0000256" key="4">
    <source>
        <dbReference type="RuleBase" id="RU361235"/>
    </source>
</evidence>
<comment type="similarity">
    <text evidence="1 4">Belongs to the type-B carboxylesterase/lipase family.</text>
</comment>
<dbReference type="InterPro" id="IPR029058">
    <property type="entry name" value="AB_hydrolase_fold"/>
</dbReference>
<feature type="active site" description="Charge relay system" evidence="3">
    <location>
        <position position="324"/>
    </location>
</feature>
<name>A0A9X1MF22_9MICC</name>
<dbReference type="GO" id="GO:0004104">
    <property type="term" value="F:cholinesterase activity"/>
    <property type="evidence" value="ECO:0007669"/>
    <property type="project" value="InterPro"/>
</dbReference>
<dbReference type="EC" id="3.1.1.-" evidence="4"/>
<dbReference type="RefSeq" id="WP_227896808.1">
    <property type="nucleotide sequence ID" value="NZ_CP099466.1"/>
</dbReference>
<dbReference type="Gene3D" id="3.40.50.1820">
    <property type="entry name" value="alpha/beta hydrolase"/>
    <property type="match status" value="1"/>
</dbReference>
<dbReference type="PRINTS" id="PR00878">
    <property type="entry name" value="CHOLNESTRASE"/>
</dbReference>
<evidence type="ECO:0000256" key="2">
    <source>
        <dbReference type="ARBA" id="ARBA00022801"/>
    </source>
</evidence>
<evidence type="ECO:0000256" key="1">
    <source>
        <dbReference type="ARBA" id="ARBA00005964"/>
    </source>
</evidence>
<evidence type="ECO:0000313" key="7">
    <source>
        <dbReference type="Proteomes" id="UP001139158"/>
    </source>
</evidence>
<dbReference type="InterPro" id="IPR019826">
    <property type="entry name" value="Carboxylesterase_B_AS"/>
</dbReference>
<feature type="active site" description="Acyl-ester intermediate" evidence="3">
    <location>
        <position position="199"/>
    </location>
</feature>
<dbReference type="Pfam" id="PF00135">
    <property type="entry name" value="COesterase"/>
    <property type="match status" value="1"/>
</dbReference>
<dbReference type="AlphaFoldDB" id="A0A9X1MF22"/>
<dbReference type="Proteomes" id="UP001139158">
    <property type="component" value="Unassembled WGS sequence"/>
</dbReference>